<organism evidence="1 2">
    <name type="scientific">Streptomyces africanus</name>
    <dbReference type="NCBI Taxonomy" id="231024"/>
    <lineage>
        <taxon>Bacteria</taxon>
        <taxon>Bacillati</taxon>
        <taxon>Actinomycetota</taxon>
        <taxon>Actinomycetes</taxon>
        <taxon>Kitasatosporales</taxon>
        <taxon>Streptomycetaceae</taxon>
        <taxon>Streptomyces</taxon>
    </lineage>
</organism>
<dbReference type="SUPFAM" id="SSF53335">
    <property type="entry name" value="S-adenosyl-L-methionine-dependent methyltransferases"/>
    <property type="match status" value="1"/>
</dbReference>
<evidence type="ECO:0000313" key="1">
    <source>
        <dbReference type="EMBL" id="MDQ0748556.1"/>
    </source>
</evidence>
<dbReference type="EMBL" id="JAUSYP010000001">
    <property type="protein sequence ID" value="MDQ0748556.1"/>
    <property type="molecule type" value="Genomic_DNA"/>
</dbReference>
<dbReference type="InterPro" id="IPR029063">
    <property type="entry name" value="SAM-dependent_MTases_sf"/>
</dbReference>
<accession>A0ABU0QMH6</accession>
<dbReference type="Pfam" id="PF13489">
    <property type="entry name" value="Methyltransf_23"/>
    <property type="match status" value="1"/>
</dbReference>
<name>A0ABU0QMH6_9ACTN</name>
<keyword evidence="2" id="KW-1185">Reference proteome</keyword>
<proteinExistence type="predicted"/>
<gene>
    <name evidence="1" type="ORF">QF034_002787</name>
</gene>
<keyword evidence="1" id="KW-0808">Transferase</keyword>
<dbReference type="Proteomes" id="UP001232755">
    <property type="component" value="Unassembled WGS sequence"/>
</dbReference>
<dbReference type="Gene3D" id="3.40.50.150">
    <property type="entry name" value="Vaccinia Virus protein VP39"/>
    <property type="match status" value="1"/>
</dbReference>
<dbReference type="GO" id="GO:0032259">
    <property type="term" value="P:methylation"/>
    <property type="evidence" value="ECO:0007669"/>
    <property type="project" value="UniProtKB-KW"/>
</dbReference>
<dbReference type="CDD" id="cd02440">
    <property type="entry name" value="AdoMet_MTases"/>
    <property type="match status" value="1"/>
</dbReference>
<comment type="caution">
    <text evidence="1">The sequence shown here is derived from an EMBL/GenBank/DDBJ whole genome shotgun (WGS) entry which is preliminary data.</text>
</comment>
<dbReference type="GO" id="GO:0008168">
    <property type="term" value="F:methyltransferase activity"/>
    <property type="evidence" value="ECO:0007669"/>
    <property type="project" value="UniProtKB-KW"/>
</dbReference>
<protein>
    <submittedName>
        <fullName evidence="1">SAM-dependent methyltransferase</fullName>
    </submittedName>
</protein>
<reference evidence="1 2" key="1">
    <citation type="submission" date="2023-07" db="EMBL/GenBank/DDBJ databases">
        <title>Comparative genomics of wheat-associated soil bacteria to identify genetic determinants of phenazine resistance.</title>
        <authorList>
            <person name="Mouncey N."/>
        </authorList>
    </citation>
    <scope>NUCLEOTIDE SEQUENCE [LARGE SCALE GENOMIC DNA]</scope>
    <source>
        <strain evidence="1 2">B3I12</strain>
    </source>
</reference>
<sequence length="611" mass="66490">MPRNMAHLTAAALGAGFALNAVRLNRRLSGLGVLEPSADPPSPDFRFVLASGVRLDDATRRAASAFASREGLKVLDLLPGDLPTVELLDFARLVNTRSFRRDRLAFGRSAQHAVVVEAAVLERLGTPLPAGTDLAGLSAAELTDLLGQLKKSAPTTTGFALAPGLRSVRRTARERVAARPGNTFVPPSAALAARLAAGALTVACLAMAPAWGAAALAGYALQPTLVRGRRFAPPDRHRATWLRPVLGPGDWLSTARAAHALRGPADPHAGLRAEYQAELARGVEQFFEPRRGSCPWCGSSDLRHRVTARDMYQGKPGRFTLEECGDCGHIFQNPRLSLAGLDFYYRDCYDGIGERQMEKVFVLQGSAYRDRARLLHPHTVPRTWLDVGAGHGHFCLVAQDVWPQTVFHGLDRSDAVEQAEKYGWVHRGHRGDFPGLAESLGAAYDVVSMFHYLEHTLDPRAELEAARGVLKPGGHLVIEVPDPQSSLSQLLGRHWIPWMQPQHVHLMPFANLRQALLERGFTTVVEQRVTGRPGGDFCGAVVERFRSWTPSPRHPWSRTPPTRTRALAHAVIWTSSVPLIVAAAAADLAIAPFLGALRGGQAYRILARKEA</sequence>
<evidence type="ECO:0000313" key="2">
    <source>
        <dbReference type="Proteomes" id="UP001232755"/>
    </source>
</evidence>
<keyword evidence="1" id="KW-0489">Methyltransferase</keyword>